<reference evidence="3" key="1">
    <citation type="journal article" date="2013" name="Nature">
        <title>Draft genome of the wheat A-genome progenitor Triticum urartu.</title>
        <authorList>
            <person name="Ling H.Q."/>
            <person name="Zhao S."/>
            <person name="Liu D."/>
            <person name="Wang J."/>
            <person name="Sun H."/>
            <person name="Zhang C."/>
            <person name="Fan H."/>
            <person name="Li D."/>
            <person name="Dong L."/>
            <person name="Tao Y."/>
            <person name="Gao C."/>
            <person name="Wu H."/>
            <person name="Li Y."/>
            <person name="Cui Y."/>
            <person name="Guo X."/>
            <person name="Zheng S."/>
            <person name="Wang B."/>
            <person name="Yu K."/>
            <person name="Liang Q."/>
            <person name="Yang W."/>
            <person name="Lou X."/>
            <person name="Chen J."/>
            <person name="Feng M."/>
            <person name="Jian J."/>
            <person name="Zhang X."/>
            <person name="Luo G."/>
            <person name="Jiang Y."/>
            <person name="Liu J."/>
            <person name="Wang Z."/>
            <person name="Sha Y."/>
            <person name="Zhang B."/>
            <person name="Wu H."/>
            <person name="Tang D."/>
            <person name="Shen Q."/>
            <person name="Xue P."/>
            <person name="Zou S."/>
            <person name="Wang X."/>
            <person name="Liu X."/>
            <person name="Wang F."/>
            <person name="Yang Y."/>
            <person name="An X."/>
            <person name="Dong Z."/>
            <person name="Zhang K."/>
            <person name="Zhang X."/>
            <person name="Luo M.C."/>
            <person name="Dvorak J."/>
            <person name="Tong Y."/>
            <person name="Wang J."/>
            <person name="Yang H."/>
            <person name="Li Z."/>
            <person name="Wang D."/>
            <person name="Zhang A."/>
            <person name="Wang J."/>
        </authorList>
    </citation>
    <scope>NUCLEOTIDE SEQUENCE</scope>
    <source>
        <strain evidence="3">cv. G1812</strain>
    </source>
</reference>
<evidence type="ECO:0000256" key="1">
    <source>
        <dbReference type="SAM" id="MobiDB-lite"/>
    </source>
</evidence>
<proteinExistence type="predicted"/>
<reference evidence="2" key="3">
    <citation type="submission" date="2022-06" db="UniProtKB">
        <authorList>
            <consortium name="EnsemblPlants"/>
        </authorList>
    </citation>
    <scope>IDENTIFICATION</scope>
</reference>
<dbReference type="Gramene" id="TuG1812G0200005203.01.T01">
    <property type="protein sequence ID" value="TuG1812G0200005203.01.T01.cds384629"/>
    <property type="gene ID" value="TuG1812G0200005203.01"/>
</dbReference>
<organism evidence="2 3">
    <name type="scientific">Triticum urartu</name>
    <name type="common">Red wild einkorn</name>
    <name type="synonym">Crithodium urartu</name>
    <dbReference type="NCBI Taxonomy" id="4572"/>
    <lineage>
        <taxon>Eukaryota</taxon>
        <taxon>Viridiplantae</taxon>
        <taxon>Streptophyta</taxon>
        <taxon>Embryophyta</taxon>
        <taxon>Tracheophyta</taxon>
        <taxon>Spermatophyta</taxon>
        <taxon>Magnoliopsida</taxon>
        <taxon>Liliopsida</taxon>
        <taxon>Poales</taxon>
        <taxon>Poaceae</taxon>
        <taxon>BOP clade</taxon>
        <taxon>Pooideae</taxon>
        <taxon>Triticodae</taxon>
        <taxon>Triticeae</taxon>
        <taxon>Triticinae</taxon>
        <taxon>Triticum</taxon>
    </lineage>
</organism>
<reference evidence="2" key="2">
    <citation type="submission" date="2018-03" db="EMBL/GenBank/DDBJ databases">
        <title>The Triticum urartu genome reveals the dynamic nature of wheat genome evolution.</title>
        <authorList>
            <person name="Ling H."/>
            <person name="Ma B."/>
            <person name="Shi X."/>
            <person name="Liu H."/>
            <person name="Dong L."/>
            <person name="Sun H."/>
            <person name="Cao Y."/>
            <person name="Gao Q."/>
            <person name="Zheng S."/>
            <person name="Li Y."/>
            <person name="Yu Y."/>
            <person name="Du H."/>
            <person name="Qi M."/>
            <person name="Li Y."/>
            <person name="Yu H."/>
            <person name="Cui Y."/>
            <person name="Wang N."/>
            <person name="Chen C."/>
            <person name="Wu H."/>
            <person name="Zhao Y."/>
            <person name="Zhang J."/>
            <person name="Li Y."/>
            <person name="Zhou W."/>
            <person name="Zhang B."/>
            <person name="Hu W."/>
            <person name="Eijk M."/>
            <person name="Tang J."/>
            <person name="Witsenboer H."/>
            <person name="Zhao S."/>
            <person name="Li Z."/>
            <person name="Zhang A."/>
            <person name="Wang D."/>
            <person name="Liang C."/>
        </authorList>
    </citation>
    <scope>NUCLEOTIDE SEQUENCE [LARGE SCALE GENOMIC DNA]</scope>
    <source>
        <strain evidence="2">cv. G1812</strain>
    </source>
</reference>
<feature type="compositionally biased region" description="Low complexity" evidence="1">
    <location>
        <begin position="48"/>
        <end position="66"/>
    </location>
</feature>
<name>A0A8R7PJ24_TRIUA</name>
<evidence type="ECO:0000313" key="2">
    <source>
        <dbReference type="EnsemblPlants" id="TuG1812G0200005203.01.T01.cds384629"/>
    </source>
</evidence>
<dbReference type="EnsemblPlants" id="TuG1812G0200005203.01.T01">
    <property type="protein sequence ID" value="TuG1812G0200005203.01.T01.cds384629"/>
    <property type="gene ID" value="TuG1812G0200005203.01"/>
</dbReference>
<protein>
    <submittedName>
        <fullName evidence="2">Uncharacterized protein</fullName>
    </submittedName>
</protein>
<dbReference type="AlphaFoldDB" id="A0A8R7PJ24"/>
<dbReference type="Proteomes" id="UP000015106">
    <property type="component" value="Chromosome 2"/>
</dbReference>
<keyword evidence="3" id="KW-1185">Reference proteome</keyword>
<evidence type="ECO:0000313" key="3">
    <source>
        <dbReference type="Proteomes" id="UP000015106"/>
    </source>
</evidence>
<accession>A0A8R7PJ24</accession>
<feature type="region of interest" description="Disordered" evidence="1">
    <location>
        <begin position="43"/>
        <end position="66"/>
    </location>
</feature>
<sequence length="66" mass="7040">MKHLSTVFVFISVPESLCILQPHLTPPTLSLVFLMPPPFSMASSPLPAAESTSSSGRPSAASFPWL</sequence>